<sequence>MFSRLSFSICIFLFMMSGAIGKSQASESFVWLDDSDYEPFIYNGEDNRPKGLFIEVISEIFNRLDKPLTIQLYPWKRTQSLVKSKKGDAMLTIATPERLSYLSASDPVFTFTWRLFANKKNPNKNILLKARTAADLRDFRLLSYLGNGWAEENLKNLKVTYAPKFTQALIMLVQRGSSFDGMIEHDFILKYNINRLIKEGKLNQEHSEILEEGTYPFDEVEFRFLIRKDSSYADILPAFNAALSEMREDGTYHRIYNKYLQ</sequence>
<evidence type="ECO:0000256" key="2">
    <source>
        <dbReference type="SAM" id="SignalP"/>
    </source>
</evidence>
<dbReference type="PANTHER" id="PTHR35936">
    <property type="entry name" value="MEMBRANE-BOUND LYTIC MUREIN TRANSGLYCOSYLASE F"/>
    <property type="match status" value="1"/>
</dbReference>
<feature type="domain" description="Solute-binding protein family 3/N-terminal" evidence="3">
    <location>
        <begin position="27"/>
        <end position="260"/>
    </location>
</feature>
<organism evidence="4 5">
    <name type="scientific">Kiloniella litopenaei</name>
    <dbReference type="NCBI Taxonomy" id="1549748"/>
    <lineage>
        <taxon>Bacteria</taxon>
        <taxon>Pseudomonadati</taxon>
        <taxon>Pseudomonadota</taxon>
        <taxon>Alphaproteobacteria</taxon>
        <taxon>Rhodospirillales</taxon>
        <taxon>Kiloniellaceae</taxon>
        <taxon>Kiloniella</taxon>
    </lineage>
</organism>
<dbReference type="Pfam" id="PF00497">
    <property type="entry name" value="SBP_bac_3"/>
    <property type="match status" value="1"/>
</dbReference>
<dbReference type="PANTHER" id="PTHR35936:SF35">
    <property type="entry name" value="L-CYSTINE-BINDING PROTEIN TCYJ"/>
    <property type="match status" value="1"/>
</dbReference>
<dbReference type="EMBL" id="LANI01000001">
    <property type="protein sequence ID" value="KKJ78698.1"/>
    <property type="molecule type" value="Genomic_DNA"/>
</dbReference>
<evidence type="ECO:0000313" key="4">
    <source>
        <dbReference type="EMBL" id="KKJ78698.1"/>
    </source>
</evidence>
<feature type="chain" id="PRO_5005640779" description="Solute-binding protein family 3/N-terminal domain-containing protein" evidence="2">
    <location>
        <begin position="26"/>
        <end position="261"/>
    </location>
</feature>
<dbReference type="STRING" id="1549748.WH95_01025"/>
<comment type="caution">
    <text evidence="4">The sequence shown here is derived from an EMBL/GenBank/DDBJ whole genome shotgun (WGS) entry which is preliminary data.</text>
</comment>
<reference evidence="4 5" key="1">
    <citation type="submission" date="2015-03" db="EMBL/GenBank/DDBJ databases">
        <title>Genome sequence of Kiloniella sp. P1-1, isolated from the gut microflora of Pacific white shrimp, Penaeus vannamei.</title>
        <authorList>
            <person name="Shao Z."/>
            <person name="Wang L."/>
            <person name="Li X."/>
        </authorList>
    </citation>
    <scope>NUCLEOTIDE SEQUENCE [LARGE SCALE GENOMIC DNA]</scope>
    <source>
        <strain evidence="4 5">P1-1</strain>
    </source>
</reference>
<gene>
    <name evidence="4" type="ORF">WH95_01025</name>
</gene>
<keyword evidence="1 2" id="KW-0732">Signal</keyword>
<name>A0A0M2RGL9_9PROT</name>
<dbReference type="Gene3D" id="3.40.190.10">
    <property type="entry name" value="Periplasmic binding protein-like II"/>
    <property type="match status" value="2"/>
</dbReference>
<evidence type="ECO:0000313" key="5">
    <source>
        <dbReference type="Proteomes" id="UP000034491"/>
    </source>
</evidence>
<evidence type="ECO:0000259" key="3">
    <source>
        <dbReference type="SMART" id="SM00062"/>
    </source>
</evidence>
<dbReference type="SUPFAM" id="SSF53850">
    <property type="entry name" value="Periplasmic binding protein-like II"/>
    <property type="match status" value="1"/>
</dbReference>
<dbReference type="AlphaFoldDB" id="A0A0M2RGL9"/>
<feature type="signal peptide" evidence="2">
    <location>
        <begin position="1"/>
        <end position="25"/>
    </location>
</feature>
<dbReference type="InterPro" id="IPR001638">
    <property type="entry name" value="Solute-binding_3/MltF_N"/>
</dbReference>
<evidence type="ECO:0000256" key="1">
    <source>
        <dbReference type="ARBA" id="ARBA00022729"/>
    </source>
</evidence>
<dbReference type="Proteomes" id="UP000034491">
    <property type="component" value="Unassembled WGS sequence"/>
</dbReference>
<proteinExistence type="predicted"/>
<dbReference type="RefSeq" id="WP_046501784.1">
    <property type="nucleotide sequence ID" value="NZ_LANI01000001.1"/>
</dbReference>
<dbReference type="SMART" id="SM00062">
    <property type="entry name" value="PBPb"/>
    <property type="match status" value="1"/>
</dbReference>
<keyword evidence="5" id="KW-1185">Reference proteome</keyword>
<protein>
    <recommendedName>
        <fullName evidence="3">Solute-binding protein family 3/N-terminal domain-containing protein</fullName>
    </recommendedName>
</protein>
<accession>A0A0M2RGL9</accession>
<dbReference type="OrthoDB" id="7354650at2"/>